<evidence type="ECO:0000313" key="4">
    <source>
        <dbReference type="Ensembl" id="ENSSPAP00000003478.1"/>
    </source>
</evidence>
<feature type="domain" description="Piezo TM1-24" evidence="3">
    <location>
        <begin position="233"/>
        <end position="326"/>
    </location>
</feature>
<feature type="domain" description="Piezo TM25-28" evidence="2">
    <location>
        <begin position="862"/>
        <end position="1052"/>
    </location>
</feature>
<protein>
    <submittedName>
        <fullName evidence="4">Uncharacterized protein</fullName>
    </submittedName>
</protein>
<feature type="transmembrane region" description="Helical" evidence="1">
    <location>
        <begin position="547"/>
        <end position="573"/>
    </location>
</feature>
<feature type="transmembrane region" description="Helical" evidence="1">
    <location>
        <begin position="178"/>
        <end position="195"/>
    </location>
</feature>
<dbReference type="InterPro" id="IPR031805">
    <property type="entry name" value="Piezo_TM25-28"/>
</dbReference>
<feature type="transmembrane region" description="Helical" evidence="1">
    <location>
        <begin position="350"/>
        <end position="370"/>
    </location>
</feature>
<dbReference type="InterPro" id="IPR027272">
    <property type="entry name" value="Piezo"/>
</dbReference>
<dbReference type="STRING" id="144197.ENSSPAP00000003478"/>
<accession>A0A3B4Z3Z3</accession>
<feature type="transmembrane region" description="Helical" evidence="1">
    <location>
        <begin position="943"/>
        <end position="966"/>
    </location>
</feature>
<keyword evidence="1" id="KW-0812">Transmembrane</keyword>
<dbReference type="Pfam" id="PF15917">
    <property type="entry name" value="Piezo_TM25-28"/>
    <property type="match status" value="1"/>
</dbReference>
<dbReference type="InterPro" id="IPR056769">
    <property type="entry name" value="Piezo_TM1-24"/>
</dbReference>
<feature type="transmembrane region" description="Helical" evidence="1">
    <location>
        <begin position="764"/>
        <end position="786"/>
    </location>
</feature>
<feature type="transmembrane region" description="Helical" evidence="1">
    <location>
        <begin position="109"/>
        <end position="132"/>
    </location>
</feature>
<feature type="transmembrane region" description="Helical" evidence="1">
    <location>
        <begin position="736"/>
        <end position="752"/>
    </location>
</feature>
<dbReference type="GO" id="GO:0016020">
    <property type="term" value="C:membrane"/>
    <property type="evidence" value="ECO:0007669"/>
    <property type="project" value="InterPro"/>
</dbReference>
<feature type="transmembrane region" description="Helical" evidence="1">
    <location>
        <begin position="910"/>
        <end position="931"/>
    </location>
</feature>
<dbReference type="GeneTree" id="ENSGT00940000164142"/>
<dbReference type="PANTHER" id="PTHR47049:SF7">
    <property type="entry name" value="PIEZO-TYPE MECHANOSENSITIVE ION CHANNEL COMPONENT 2 ISOFORM X1"/>
    <property type="match status" value="1"/>
</dbReference>
<feature type="domain" description="Piezo TM1-24" evidence="3">
    <location>
        <begin position="2"/>
        <end position="204"/>
    </location>
</feature>
<dbReference type="PANTHER" id="PTHR47049">
    <property type="entry name" value="PIEZO-TYPE MECHANOSENSITIVE ION CHANNEL HOMOLOG"/>
    <property type="match status" value="1"/>
</dbReference>
<feature type="domain" description="Piezo TM1-24" evidence="3">
    <location>
        <begin position="332"/>
        <end position="467"/>
    </location>
</feature>
<feature type="transmembrane region" description="Helical" evidence="1">
    <location>
        <begin position="712"/>
        <end position="730"/>
    </location>
</feature>
<name>A0A3B4Z3Z3_9TELE</name>
<dbReference type="Ensembl" id="ENSSPAT00000003544.1">
    <property type="protein sequence ID" value="ENSSPAP00000003478.1"/>
    <property type="gene ID" value="ENSSPAG00000002622.1"/>
</dbReference>
<feature type="transmembrane region" description="Helical" evidence="1">
    <location>
        <begin position="883"/>
        <end position="903"/>
    </location>
</feature>
<feature type="transmembrane region" description="Helical" evidence="1">
    <location>
        <begin position="390"/>
        <end position="408"/>
    </location>
</feature>
<evidence type="ECO:0000256" key="1">
    <source>
        <dbReference type="SAM" id="Phobius"/>
    </source>
</evidence>
<dbReference type="Pfam" id="PF24871">
    <property type="entry name" value="Piezo_TM1-24"/>
    <property type="match status" value="3"/>
</dbReference>
<organism evidence="4">
    <name type="scientific">Stegastes partitus</name>
    <name type="common">bicolor damselfish</name>
    <dbReference type="NCBI Taxonomy" id="144197"/>
    <lineage>
        <taxon>Eukaryota</taxon>
        <taxon>Metazoa</taxon>
        <taxon>Chordata</taxon>
        <taxon>Craniata</taxon>
        <taxon>Vertebrata</taxon>
        <taxon>Euteleostomi</taxon>
        <taxon>Actinopterygii</taxon>
        <taxon>Neopterygii</taxon>
        <taxon>Teleostei</taxon>
        <taxon>Neoteleostei</taxon>
        <taxon>Acanthomorphata</taxon>
        <taxon>Ovalentaria</taxon>
        <taxon>Pomacentridae</taxon>
        <taxon>Stegastes</taxon>
    </lineage>
</organism>
<evidence type="ECO:0000259" key="2">
    <source>
        <dbReference type="Pfam" id="PF15917"/>
    </source>
</evidence>
<sequence>GNIVRLLAPDVGVVVSSLFVLRLCKKLLRPAPQVNLHENGIPPTDPEDLDVIILRSTCNCCGWTDFCCLGLSYCVSTGITLPSLTSGVYFGAFLGLVWWWVFSRSISMLLFSSLCVMMAIFSGGHLLALYLYQLPLSQELIPPQDVFARLFGMTGVIRTSSSSPHSLGLHPHVSWPDFINPLVLLLLYYTLVALLHKWVHITEEVGVCLRLGQKKDSSNRCPDIQCVCSCVQVWSITYNNWLTFALLVWSCIIWMMRDRRRYAMMSAPFLAIYGTVLVVLGFLSGLRLSRAELYPGLPPAVIVDFDLNSYHPAPCVHLGAKVPTTLANITYTQPSPLVAMLISGVKGMLVKYWILFCCSMFFVISFSGKWLSCVFSQTRYDVWRRVLKTFWAVVVGYSMVVLIAIYMYQFRSVSGLFRQIMGMSEDGLRDLGLERYDTVELFARILLPAAFLLACILQLHYFNADFLTLTDLDDVPNTLHHTALSEGQIQVQILPIKTAQSSREDKWFLIVDRASLLLVQALSGLFRLQELGWRLLELHSLKIVSTGIIWVSLQEVSLMNSLFLVLWVFALPFPRLRPLASSISAVWACVMVVCKMFYQLKVIKPLDYSSNCTLRGNMVELLKRSILYVEPVDPVYWCGALRKCEGRILPCLRNHLMVLGLLVFEATVHRHQLYFRLHNDLKPPPFSIIFQGITRQHLDHGILPCIKYFINFFYYKFGLEISLIVAVNVIGQRMDFYALFHSCALLAVLSRRRRKAIGEVWPKYCCFTAGLMVLQYLLCIGIPPAFCVDYPWRTAFEPLTSNVIKWFYMPDFAMRPDPTFIFYDHLLLLCSSLQWQVFEEENRAAVRLLAGDNVEISRSLDPCSFNQFIPVDNFLHCRSYLDMVKVFVFSYFFWLVLCLIFITGTTRINIFCLGYLVACFYFMLFGGSVLMQPVRYILRLWDWLIGYTCFVIAMKNLLSLGACAYLDSLLKNSCWLIQAFSMFCTIKGYDVRKWNNNCLPEGEAGIVWDAICFTVLLAQRRVFLSYYFLYVVSDLKSSKILASRSELCVLFRSIVYFKAAQGSYRNKMSRHRIQ</sequence>
<dbReference type="AlphaFoldDB" id="A0A3B4Z3Z3"/>
<feature type="transmembrane region" description="Helical" evidence="1">
    <location>
        <begin position="79"/>
        <end position="102"/>
    </location>
</feature>
<feature type="transmembrane region" description="Helical" evidence="1">
    <location>
        <begin position="441"/>
        <end position="462"/>
    </location>
</feature>
<keyword evidence="1" id="KW-0472">Membrane</keyword>
<dbReference type="GO" id="GO:0008381">
    <property type="term" value="F:mechanosensitive monoatomic ion channel activity"/>
    <property type="evidence" value="ECO:0007669"/>
    <property type="project" value="InterPro"/>
</dbReference>
<evidence type="ECO:0000259" key="3">
    <source>
        <dbReference type="Pfam" id="PF24871"/>
    </source>
</evidence>
<proteinExistence type="predicted"/>
<reference evidence="4" key="1">
    <citation type="submission" date="2023-09" db="UniProtKB">
        <authorList>
            <consortium name="Ensembl"/>
        </authorList>
    </citation>
    <scope>IDENTIFICATION</scope>
</reference>
<keyword evidence="1" id="KW-1133">Transmembrane helix</keyword>
<feature type="transmembrane region" description="Helical" evidence="1">
    <location>
        <begin position="262"/>
        <end position="283"/>
    </location>
</feature>
<feature type="transmembrane region" description="Helical" evidence="1">
    <location>
        <begin position="579"/>
        <end position="598"/>
    </location>
</feature>